<organism evidence="1 2">
    <name type="scientific">Methanohalarchaeum thermophilum</name>
    <dbReference type="NCBI Taxonomy" id="1903181"/>
    <lineage>
        <taxon>Archaea</taxon>
        <taxon>Methanobacteriati</taxon>
        <taxon>Methanobacteriota</taxon>
        <taxon>Methanonatronarchaeia</taxon>
        <taxon>Methanonatronarchaeales</taxon>
        <taxon>Methanonatronarchaeaceae</taxon>
        <taxon>Candidatus Methanohalarchaeum</taxon>
    </lineage>
</organism>
<evidence type="ECO:0000313" key="2">
    <source>
        <dbReference type="Proteomes" id="UP000185744"/>
    </source>
</evidence>
<accession>A0A1Q6DWR8</accession>
<dbReference type="AlphaFoldDB" id="A0A1Q6DWR8"/>
<proteinExistence type="predicted"/>
<keyword evidence="2" id="KW-1185">Reference proteome</keyword>
<comment type="caution">
    <text evidence="1">The sequence shown here is derived from an EMBL/GenBank/DDBJ whole genome shotgun (WGS) entry which is preliminary data.</text>
</comment>
<dbReference type="InParanoid" id="A0A1Q6DWR8"/>
<name>A0A1Q6DWR8_METT1</name>
<dbReference type="Proteomes" id="UP000185744">
    <property type="component" value="Unassembled WGS sequence"/>
</dbReference>
<reference evidence="1" key="1">
    <citation type="submission" date="2016-12" db="EMBL/GenBank/DDBJ databases">
        <title>Discovery of methanogenic haloarchaea.</title>
        <authorList>
            <person name="Sorokin D.Y."/>
            <person name="Makarova K.S."/>
            <person name="Abbas B."/>
            <person name="Ferrer M."/>
            <person name="Golyshin P.N."/>
        </authorList>
    </citation>
    <scope>NUCLEOTIDE SEQUENCE [LARGE SCALE GENOMIC DNA]</scope>
    <source>
        <strain evidence="1">HMET1</strain>
    </source>
</reference>
<sequence>MNKKTIIILFVLIVVALAGIYYINNTTFNFSSSWAKNSMEEAETVYNGSISVKESRKMPGVKINVNATNRIIIDTQRPSGGKRGFVGVTATTPGIGRGGLFLNPVSRMNNSERITYFWENLFRDIPTEPLEESVWKAGIIPKDWLNVADVHNLELTKISKIKEVEFGEEEISPQKIHVFECRFELRGVKEDILVSMGKTNHQGDIIIGVTLTKPLGDYNISRQFDGFIFEHPIEKPE</sequence>
<dbReference type="EMBL" id="MSDW01000001">
    <property type="protein sequence ID" value="OKY78814.1"/>
    <property type="molecule type" value="Genomic_DNA"/>
</dbReference>
<gene>
    <name evidence="1" type="ORF">BTN85_1317</name>
</gene>
<evidence type="ECO:0000313" key="1">
    <source>
        <dbReference type="EMBL" id="OKY78814.1"/>
    </source>
</evidence>
<protein>
    <submittedName>
        <fullName evidence="1">Uncharacterized protein</fullName>
    </submittedName>
</protein>